<evidence type="ECO:0000256" key="1">
    <source>
        <dbReference type="SAM" id="SignalP"/>
    </source>
</evidence>
<keyword evidence="1" id="KW-0732">Signal</keyword>
<accession>A0A4Q7N5I0</accession>
<proteinExistence type="predicted"/>
<feature type="signal peptide" evidence="1">
    <location>
        <begin position="1"/>
        <end position="19"/>
    </location>
</feature>
<sequence length="228" mass="24824">MRSILLLVCALFLLTCAVACRDSSAAAITETKIAAKLPTDSIWVGNVIGYSLVIPESFVNWKGMNVMGGNGHQGYIKPLTGTLTINANGSVEGGYFELDMNTITTTDKKDTSSDNGLISHLKDPDFFDVKKYPRGRFKLINAIKVSGDSSFNITGQLTLRGITQEIHFPATIVRDGEDLVAMASLSIDRTKWGITYKSGSVIALVKDELLEDLVQVSLALRFQQKRGC</sequence>
<protein>
    <submittedName>
        <fullName evidence="3">YceI-like domain-containing protein</fullName>
    </submittedName>
</protein>
<evidence type="ECO:0000313" key="4">
    <source>
        <dbReference type="Proteomes" id="UP000293874"/>
    </source>
</evidence>
<gene>
    <name evidence="3" type="ORF">EV199_2179</name>
</gene>
<dbReference type="InterPro" id="IPR036761">
    <property type="entry name" value="TTHA0802/YceI-like_sf"/>
</dbReference>
<dbReference type="EMBL" id="SGXA01000001">
    <property type="protein sequence ID" value="RZS76298.1"/>
    <property type="molecule type" value="Genomic_DNA"/>
</dbReference>
<dbReference type="RefSeq" id="WP_130540602.1">
    <property type="nucleotide sequence ID" value="NZ_CP042431.1"/>
</dbReference>
<dbReference type="SUPFAM" id="SSF101874">
    <property type="entry name" value="YceI-like"/>
    <property type="match status" value="1"/>
</dbReference>
<dbReference type="Proteomes" id="UP000293874">
    <property type="component" value="Unassembled WGS sequence"/>
</dbReference>
<dbReference type="AlphaFoldDB" id="A0A4Q7N5I0"/>
<evidence type="ECO:0000313" key="3">
    <source>
        <dbReference type="EMBL" id="RZS76298.1"/>
    </source>
</evidence>
<organism evidence="3 4">
    <name type="scientific">Pseudobacter ginsenosidimutans</name>
    <dbReference type="NCBI Taxonomy" id="661488"/>
    <lineage>
        <taxon>Bacteria</taxon>
        <taxon>Pseudomonadati</taxon>
        <taxon>Bacteroidota</taxon>
        <taxon>Chitinophagia</taxon>
        <taxon>Chitinophagales</taxon>
        <taxon>Chitinophagaceae</taxon>
        <taxon>Pseudobacter</taxon>
    </lineage>
</organism>
<reference evidence="3 4" key="1">
    <citation type="submission" date="2019-02" db="EMBL/GenBank/DDBJ databases">
        <title>Genomic Encyclopedia of Type Strains, Phase IV (KMG-IV): sequencing the most valuable type-strain genomes for metagenomic binning, comparative biology and taxonomic classification.</title>
        <authorList>
            <person name="Goeker M."/>
        </authorList>
    </citation>
    <scope>NUCLEOTIDE SEQUENCE [LARGE SCALE GENOMIC DNA]</scope>
    <source>
        <strain evidence="3 4">DSM 18116</strain>
    </source>
</reference>
<dbReference type="Gene3D" id="2.40.128.110">
    <property type="entry name" value="Lipid/polyisoprenoid-binding, YceI-like"/>
    <property type="match status" value="1"/>
</dbReference>
<dbReference type="InterPro" id="IPR007372">
    <property type="entry name" value="Lipid/polyisoprenoid-bd_YceI"/>
</dbReference>
<name>A0A4Q7N5I0_9BACT</name>
<comment type="caution">
    <text evidence="3">The sequence shown here is derived from an EMBL/GenBank/DDBJ whole genome shotgun (WGS) entry which is preliminary data.</text>
</comment>
<keyword evidence="4" id="KW-1185">Reference proteome</keyword>
<dbReference type="PANTHER" id="PTHR34406">
    <property type="entry name" value="PROTEIN YCEI"/>
    <property type="match status" value="1"/>
</dbReference>
<dbReference type="OrthoDB" id="951410at2"/>
<feature type="chain" id="PRO_5020758811" evidence="1">
    <location>
        <begin position="20"/>
        <end position="228"/>
    </location>
</feature>
<feature type="domain" description="Lipid/polyisoprenoid-binding YceI-like" evidence="2">
    <location>
        <begin position="49"/>
        <end position="223"/>
    </location>
</feature>
<evidence type="ECO:0000259" key="2">
    <source>
        <dbReference type="SMART" id="SM00867"/>
    </source>
</evidence>
<dbReference type="PANTHER" id="PTHR34406:SF1">
    <property type="entry name" value="PROTEIN YCEI"/>
    <property type="match status" value="1"/>
</dbReference>
<dbReference type="Pfam" id="PF04264">
    <property type="entry name" value="YceI"/>
    <property type="match status" value="1"/>
</dbReference>
<dbReference type="SMART" id="SM00867">
    <property type="entry name" value="YceI"/>
    <property type="match status" value="1"/>
</dbReference>